<gene>
    <name evidence="3" type="ORF">NWFMUON74_13030</name>
</gene>
<dbReference type="KEGG" id="nwl:NWFMUON74_13030"/>
<keyword evidence="4" id="KW-1185">Reference proteome</keyword>
<proteinExistence type="predicted"/>
<dbReference type="EMBL" id="AP023396">
    <property type="protein sequence ID" value="BCK53531.1"/>
    <property type="molecule type" value="Genomic_DNA"/>
</dbReference>
<name>A0A7G1KF38_9NOCA</name>
<dbReference type="RefSeq" id="WP_187687059.1">
    <property type="nucleotide sequence ID" value="NZ_AP023396.1"/>
</dbReference>
<protein>
    <recommendedName>
        <fullName evidence="5">Secreted protein</fullName>
    </recommendedName>
</protein>
<feature type="region of interest" description="Disordered" evidence="1">
    <location>
        <begin position="208"/>
        <end position="244"/>
    </location>
</feature>
<feature type="signal peptide" evidence="2">
    <location>
        <begin position="1"/>
        <end position="24"/>
    </location>
</feature>
<keyword evidence="2" id="KW-0732">Signal</keyword>
<evidence type="ECO:0000313" key="3">
    <source>
        <dbReference type="EMBL" id="BCK53531.1"/>
    </source>
</evidence>
<dbReference type="AlphaFoldDB" id="A0A7G1KF38"/>
<evidence type="ECO:0000313" key="4">
    <source>
        <dbReference type="Proteomes" id="UP000516173"/>
    </source>
</evidence>
<accession>A0A7G1KF38</accession>
<dbReference type="Proteomes" id="UP000516173">
    <property type="component" value="Chromosome"/>
</dbReference>
<evidence type="ECO:0000256" key="1">
    <source>
        <dbReference type="SAM" id="MobiDB-lite"/>
    </source>
</evidence>
<feature type="chain" id="PRO_5038688300" description="Secreted protein" evidence="2">
    <location>
        <begin position="25"/>
        <end position="244"/>
    </location>
</feature>
<sequence length="244" mass="24119">MNGKTFARLAAVAAACGMSLTAGLGGADAHPAASPIDSAVEQLGAAVGPDPAARAGVGALANSAQLIAAAGLDHIAGGFTPFWYQAPTFGCGTNFPVSLTAVAGAAGVPGPDRGIAGEYATVRFQATPNMWGYPTSSGLTVAWLNTGNGRSGVATLDERTDTGTPSLTKTVDSGPGTIVASMWGTIGYPGATCVMAPTIGVVTVYPNPLTDPYAPKPEPTRPGRSTPSAPGPASAEAQASTPHN</sequence>
<organism evidence="3 4">
    <name type="scientific">Nocardia wallacei</name>
    <dbReference type="NCBI Taxonomy" id="480035"/>
    <lineage>
        <taxon>Bacteria</taxon>
        <taxon>Bacillati</taxon>
        <taxon>Actinomycetota</taxon>
        <taxon>Actinomycetes</taxon>
        <taxon>Mycobacteriales</taxon>
        <taxon>Nocardiaceae</taxon>
        <taxon>Nocardia</taxon>
    </lineage>
</organism>
<dbReference type="GeneID" id="80345903"/>
<reference evidence="3 4" key="1">
    <citation type="submission" date="2020-08" db="EMBL/GenBank/DDBJ databases">
        <title>Genome Sequencing of Nocardia wallacei strain FMUON74 and assembly.</title>
        <authorList>
            <person name="Toyokawa M."/>
            <person name="Uesaka K."/>
        </authorList>
    </citation>
    <scope>NUCLEOTIDE SEQUENCE [LARGE SCALE GENOMIC DNA]</scope>
    <source>
        <strain evidence="3 4">FMUON74</strain>
    </source>
</reference>
<evidence type="ECO:0000256" key="2">
    <source>
        <dbReference type="SAM" id="SignalP"/>
    </source>
</evidence>
<evidence type="ECO:0008006" key="5">
    <source>
        <dbReference type="Google" id="ProtNLM"/>
    </source>
</evidence>